<gene>
    <name evidence="4" type="ORF">I7412_18635</name>
</gene>
<dbReference type="PANTHER" id="PTHR30055:SF226">
    <property type="entry name" value="HTH-TYPE TRANSCRIPTIONAL REGULATOR PKSA"/>
    <property type="match status" value="1"/>
</dbReference>
<reference evidence="4" key="1">
    <citation type="submission" date="2020-12" db="EMBL/GenBank/DDBJ databases">
        <title>Genomic characterization of non-nitrogen-fixing Frankia strains.</title>
        <authorList>
            <person name="Carlos-Shanley C."/>
            <person name="Guerra T."/>
            <person name="Hahn D."/>
        </authorList>
    </citation>
    <scope>NUCLEOTIDE SEQUENCE</scope>
    <source>
        <strain evidence="4">CN6</strain>
    </source>
</reference>
<evidence type="ECO:0000313" key="4">
    <source>
        <dbReference type="EMBL" id="MBL7629140.1"/>
    </source>
</evidence>
<evidence type="ECO:0000259" key="3">
    <source>
        <dbReference type="PROSITE" id="PS50977"/>
    </source>
</evidence>
<dbReference type="GO" id="GO:0000976">
    <property type="term" value="F:transcription cis-regulatory region binding"/>
    <property type="evidence" value="ECO:0007669"/>
    <property type="project" value="TreeGrafter"/>
</dbReference>
<dbReference type="InterPro" id="IPR001647">
    <property type="entry name" value="HTH_TetR"/>
</dbReference>
<dbReference type="Proteomes" id="UP000604475">
    <property type="component" value="Unassembled WGS sequence"/>
</dbReference>
<dbReference type="InterPro" id="IPR009057">
    <property type="entry name" value="Homeodomain-like_sf"/>
</dbReference>
<evidence type="ECO:0000256" key="1">
    <source>
        <dbReference type="ARBA" id="ARBA00023125"/>
    </source>
</evidence>
<sequence>MGEPEAGPGRAAQRRRTRKAIVDAATELVAKGEEPSVTDIARAADVSRRTIYTYFPSIEQLLLDATLGALSSTHVDAPMAAAPMDTDDPAARTVKMIDALTRATADFLPLGRKMIRLTVETPEPERSDDQPRRGYRRVEWIERALEPLRDRLGQDAHERLVSALTMIVGWEGLIVLRDVRGLAPEQERAVVAWAAQTLIDAALAESADTESADTDGHPPATG</sequence>
<dbReference type="InterPro" id="IPR050109">
    <property type="entry name" value="HTH-type_TetR-like_transc_reg"/>
</dbReference>
<dbReference type="SUPFAM" id="SSF46689">
    <property type="entry name" value="Homeodomain-like"/>
    <property type="match status" value="1"/>
</dbReference>
<evidence type="ECO:0000256" key="2">
    <source>
        <dbReference type="PROSITE-ProRule" id="PRU00335"/>
    </source>
</evidence>
<organism evidence="4 5">
    <name type="scientific">Frankia nepalensis</name>
    <dbReference type="NCBI Taxonomy" id="1836974"/>
    <lineage>
        <taxon>Bacteria</taxon>
        <taxon>Bacillati</taxon>
        <taxon>Actinomycetota</taxon>
        <taxon>Actinomycetes</taxon>
        <taxon>Frankiales</taxon>
        <taxon>Frankiaceae</taxon>
        <taxon>Frankia</taxon>
    </lineage>
</organism>
<dbReference type="EMBL" id="JAEACQ010000214">
    <property type="protein sequence ID" value="MBL7629140.1"/>
    <property type="molecule type" value="Genomic_DNA"/>
</dbReference>
<protein>
    <submittedName>
        <fullName evidence="4">TetR/AcrR family transcriptional regulator</fullName>
    </submittedName>
</protein>
<name>A0A937RHM6_9ACTN</name>
<dbReference type="Gene3D" id="1.10.357.10">
    <property type="entry name" value="Tetracycline Repressor, domain 2"/>
    <property type="match status" value="1"/>
</dbReference>
<feature type="domain" description="HTH tetR-type" evidence="3">
    <location>
        <begin position="15"/>
        <end position="73"/>
    </location>
</feature>
<comment type="caution">
    <text evidence="4">The sequence shown here is derived from an EMBL/GenBank/DDBJ whole genome shotgun (WGS) entry which is preliminary data.</text>
</comment>
<dbReference type="Pfam" id="PF00440">
    <property type="entry name" value="TetR_N"/>
    <property type="match status" value="1"/>
</dbReference>
<dbReference type="RefSeq" id="WP_203006661.1">
    <property type="nucleotide sequence ID" value="NZ_JADWYU010000172.1"/>
</dbReference>
<keyword evidence="5" id="KW-1185">Reference proteome</keyword>
<feature type="DNA-binding region" description="H-T-H motif" evidence="2">
    <location>
        <begin position="36"/>
        <end position="55"/>
    </location>
</feature>
<evidence type="ECO:0000313" key="5">
    <source>
        <dbReference type="Proteomes" id="UP000604475"/>
    </source>
</evidence>
<proteinExistence type="predicted"/>
<keyword evidence="1 2" id="KW-0238">DNA-binding</keyword>
<accession>A0A937RHM6</accession>
<dbReference type="GO" id="GO:0003700">
    <property type="term" value="F:DNA-binding transcription factor activity"/>
    <property type="evidence" value="ECO:0007669"/>
    <property type="project" value="TreeGrafter"/>
</dbReference>
<dbReference type="PROSITE" id="PS50977">
    <property type="entry name" value="HTH_TETR_2"/>
    <property type="match status" value="1"/>
</dbReference>
<dbReference type="PANTHER" id="PTHR30055">
    <property type="entry name" value="HTH-TYPE TRANSCRIPTIONAL REGULATOR RUTR"/>
    <property type="match status" value="1"/>
</dbReference>
<dbReference type="AlphaFoldDB" id="A0A937RHM6"/>